<feature type="non-terminal residue" evidence="10">
    <location>
        <position position="1"/>
    </location>
</feature>
<dbReference type="Pfam" id="PF17919">
    <property type="entry name" value="RT_RNaseH_2"/>
    <property type="match status" value="1"/>
</dbReference>
<evidence type="ECO:0000256" key="5">
    <source>
        <dbReference type="ARBA" id="ARBA00022801"/>
    </source>
</evidence>
<keyword evidence="4" id="KW-0255">Endonuclease</keyword>
<dbReference type="Gene3D" id="3.30.70.270">
    <property type="match status" value="2"/>
</dbReference>
<dbReference type="Pfam" id="PF17917">
    <property type="entry name" value="RT_RNaseH"/>
    <property type="match status" value="1"/>
</dbReference>
<dbReference type="GO" id="GO:0004519">
    <property type="term" value="F:endonuclease activity"/>
    <property type="evidence" value="ECO:0007669"/>
    <property type="project" value="UniProtKB-KW"/>
</dbReference>
<keyword evidence="7" id="KW-0511">Multifunctional enzyme</keyword>
<keyword evidence="5" id="KW-0378">Hydrolase</keyword>
<dbReference type="GO" id="GO:0003964">
    <property type="term" value="F:RNA-directed DNA polymerase activity"/>
    <property type="evidence" value="ECO:0007669"/>
    <property type="project" value="UniProtKB-KW"/>
</dbReference>
<evidence type="ECO:0000259" key="9">
    <source>
        <dbReference type="Pfam" id="PF17919"/>
    </source>
</evidence>
<name>A0A814S138_9BILA</name>
<keyword evidence="6" id="KW-0695">RNA-directed DNA polymerase</keyword>
<dbReference type="InterPro" id="IPR041577">
    <property type="entry name" value="RT_RNaseH_2"/>
</dbReference>
<evidence type="ECO:0000256" key="2">
    <source>
        <dbReference type="ARBA" id="ARBA00022695"/>
    </source>
</evidence>
<feature type="domain" description="Reverse transcriptase/retrotransposon-derived protein RNase H-like" evidence="9">
    <location>
        <begin position="138"/>
        <end position="203"/>
    </location>
</feature>
<comment type="caution">
    <text evidence="10">The sequence shown here is derived from an EMBL/GenBank/DDBJ whole genome shotgun (WGS) entry which is preliminary data.</text>
</comment>
<dbReference type="PANTHER" id="PTHR37984:SF5">
    <property type="entry name" value="PROTEIN NYNRIN-LIKE"/>
    <property type="match status" value="1"/>
</dbReference>
<dbReference type="AlphaFoldDB" id="A0A814S138"/>
<evidence type="ECO:0000256" key="3">
    <source>
        <dbReference type="ARBA" id="ARBA00022722"/>
    </source>
</evidence>
<dbReference type="PANTHER" id="PTHR37984">
    <property type="entry name" value="PROTEIN CBG26694"/>
    <property type="match status" value="1"/>
</dbReference>
<dbReference type="InterPro" id="IPR043502">
    <property type="entry name" value="DNA/RNA_pol_sf"/>
</dbReference>
<evidence type="ECO:0000256" key="4">
    <source>
        <dbReference type="ARBA" id="ARBA00022759"/>
    </source>
</evidence>
<proteinExistence type="predicted"/>
<dbReference type="Proteomes" id="UP000663879">
    <property type="component" value="Unassembled WGS sequence"/>
</dbReference>
<evidence type="ECO:0000256" key="6">
    <source>
        <dbReference type="ARBA" id="ARBA00022918"/>
    </source>
</evidence>
<keyword evidence="3" id="KW-0540">Nuclease</keyword>
<dbReference type="InterPro" id="IPR043128">
    <property type="entry name" value="Rev_trsase/Diguanyl_cyclase"/>
</dbReference>
<evidence type="ECO:0000256" key="7">
    <source>
        <dbReference type="ARBA" id="ARBA00023268"/>
    </source>
</evidence>
<evidence type="ECO:0000259" key="8">
    <source>
        <dbReference type="Pfam" id="PF17917"/>
    </source>
</evidence>
<feature type="domain" description="Reverse transcriptase RNase H-like" evidence="8">
    <location>
        <begin position="210"/>
        <end position="243"/>
    </location>
</feature>
<keyword evidence="1" id="KW-0808">Transferase</keyword>
<dbReference type="InterPro" id="IPR041373">
    <property type="entry name" value="RT_RNaseH"/>
</dbReference>
<dbReference type="GO" id="GO:0016787">
    <property type="term" value="F:hydrolase activity"/>
    <property type="evidence" value="ECO:0007669"/>
    <property type="project" value="UniProtKB-KW"/>
</dbReference>
<keyword evidence="11" id="KW-1185">Reference proteome</keyword>
<dbReference type="InterPro" id="IPR050951">
    <property type="entry name" value="Retrovirus_Pol_polyprotein"/>
</dbReference>
<protein>
    <recommendedName>
        <fullName evidence="12">Reverse transcriptase domain-containing protein</fullName>
    </recommendedName>
</protein>
<keyword evidence="2" id="KW-0548">Nucleotidyltransferase</keyword>
<reference evidence="10" key="1">
    <citation type="submission" date="2021-02" db="EMBL/GenBank/DDBJ databases">
        <authorList>
            <person name="Nowell W R."/>
        </authorList>
    </citation>
    <scope>NUCLEOTIDE SEQUENCE</scope>
    <source>
        <strain evidence="10">Ploen Becks lab</strain>
    </source>
</reference>
<gene>
    <name evidence="10" type="ORF">OXX778_LOCUS22925</name>
</gene>
<evidence type="ECO:0008006" key="12">
    <source>
        <dbReference type="Google" id="ProtNLM"/>
    </source>
</evidence>
<dbReference type="OrthoDB" id="427924at2759"/>
<evidence type="ECO:0000313" key="11">
    <source>
        <dbReference type="Proteomes" id="UP000663879"/>
    </source>
</evidence>
<dbReference type="SUPFAM" id="SSF56672">
    <property type="entry name" value="DNA/RNA polymerases"/>
    <property type="match status" value="1"/>
</dbReference>
<accession>A0A814S138</accession>
<dbReference type="CDD" id="cd09274">
    <property type="entry name" value="RNase_HI_RT_Ty3"/>
    <property type="match status" value="1"/>
</dbReference>
<organism evidence="10 11">
    <name type="scientific">Brachionus calyciflorus</name>
    <dbReference type="NCBI Taxonomy" id="104777"/>
    <lineage>
        <taxon>Eukaryota</taxon>
        <taxon>Metazoa</taxon>
        <taxon>Spiralia</taxon>
        <taxon>Gnathifera</taxon>
        <taxon>Rotifera</taxon>
        <taxon>Eurotatoria</taxon>
        <taxon>Monogononta</taxon>
        <taxon>Pseudotrocha</taxon>
        <taxon>Ploima</taxon>
        <taxon>Brachionidae</taxon>
        <taxon>Brachionus</taxon>
    </lineage>
</organism>
<evidence type="ECO:0000313" key="10">
    <source>
        <dbReference type="EMBL" id="CAF1141767.1"/>
    </source>
</evidence>
<sequence length="359" mass="41709">GSYLDDTIVLTDTTLEGLEAHKEAVMKVIEELDKRNLKVSLAKCVPVVKEIELLGNLISKNKIKPNPNRATRLKKRAKPITVQELQSWLVVANYYRKFIGNYAELARPLYELLGLKNVLSNLRKRNGAVNRKKVQLNFNEQATENFHRLRNILCSELVLALPNFEYQMYLSTDACDFGYGGVLEQEINGERRPIAYFQGVTQLLKRNILHFIVFTDHKPLIWIKDKTNTHQRLERWLLRLSNYDFEIMYKPGKDNIIADNFSRIPREDEYESSELDYLDNLVAVNQSHNTEPEIDFENFEGIDELFKKAGREAIEELQKCDLTNMVETKSTNPQTSKVVDEVGNLKDEQLKDDDIQWIK</sequence>
<evidence type="ECO:0000256" key="1">
    <source>
        <dbReference type="ARBA" id="ARBA00022679"/>
    </source>
</evidence>
<dbReference type="EMBL" id="CAJNOC010010638">
    <property type="protein sequence ID" value="CAF1141767.1"/>
    <property type="molecule type" value="Genomic_DNA"/>
</dbReference>